<dbReference type="Pfam" id="PF11952">
    <property type="entry name" value="XTBD"/>
    <property type="match status" value="1"/>
</dbReference>
<evidence type="ECO:0008006" key="6">
    <source>
        <dbReference type="Google" id="ProtNLM"/>
    </source>
</evidence>
<dbReference type="PANTHER" id="PTHR20923">
    <property type="entry name" value="BAT4 PROTEIN-RELATED"/>
    <property type="match status" value="1"/>
</dbReference>
<dbReference type="EMBL" id="AXCM01000866">
    <property type="status" value="NOT_ANNOTATED_CDS"/>
    <property type="molecule type" value="Genomic_DNA"/>
</dbReference>
<reference evidence="5" key="1">
    <citation type="submission" date="2013-09" db="EMBL/GenBank/DDBJ databases">
        <title>The Genome Sequence of Anopheles culicifacies species A.</title>
        <authorList>
            <consortium name="The Broad Institute Genomics Platform"/>
            <person name="Neafsey D.E."/>
            <person name="Besansky N."/>
            <person name="Howell P."/>
            <person name="Walton C."/>
            <person name="Young S.K."/>
            <person name="Zeng Q."/>
            <person name="Gargeya S."/>
            <person name="Fitzgerald M."/>
            <person name="Haas B."/>
            <person name="Abouelleil A."/>
            <person name="Allen A.W."/>
            <person name="Alvarado L."/>
            <person name="Arachchi H.M."/>
            <person name="Berlin A.M."/>
            <person name="Chapman S.B."/>
            <person name="Gainer-Dewar J."/>
            <person name="Goldberg J."/>
            <person name="Griggs A."/>
            <person name="Gujja S."/>
            <person name="Hansen M."/>
            <person name="Howarth C."/>
            <person name="Imamovic A."/>
            <person name="Ireland A."/>
            <person name="Larimer J."/>
            <person name="McCowan C."/>
            <person name="Murphy C."/>
            <person name="Pearson M."/>
            <person name="Poon T.W."/>
            <person name="Priest M."/>
            <person name="Roberts A."/>
            <person name="Saif S."/>
            <person name="Shea T."/>
            <person name="Sisk P."/>
            <person name="Sykes S."/>
            <person name="Wortman J."/>
            <person name="Nusbaum C."/>
            <person name="Birren B."/>
        </authorList>
    </citation>
    <scope>NUCLEOTIDE SEQUENCE [LARGE SCALE GENOMIC DNA]</scope>
    <source>
        <strain evidence="5">A-37</strain>
    </source>
</reference>
<sequence length="737" mass="84311">MTKSTMDESTSSESTTLPEESSMDPFDDPTEAKLACCADTIVKSEIIISSDGLLPAVRCRLCDSTDNLCTPIYNLRGGSELTADHLETIYRLSDITITYEKDYASVVCSYCLLKIEEYTVIREIWQLKNKTNHNSNVPVTLINCTEPTASKDASSQTTDYRIASDVRDASTCTVDCEPVSTPEHNSSFIDDGAKEYSTQCVTIDVEQYCERMKRKRKKRRSKEQLIEEVMQIAVSMNLKCFKRQKTLARRPKLAIAQLKRKPSARSIRKTLISSDESSNHKTRVREMETDWSIDSYRNPHDTNSLWELKMLFMEFHKKHIPEHELVPLAQVYANMVAYECKYPPKLMERVKELGEHVTRKMQRRILYRTIAPEEAAEHTRQECDKQNLEELVSRRQLQLSRITPIFPARSLVEIFQNIVVVNNSLKETTEWFERLGSGTISIAISSIMPGVFDVKAYVANYFITRASGTYRMAYAQCVADLLEILKNYCYQVNYIQRFSYVNYNVERLLNDCARHPAQCLQQNSVGYRLLKKLGWSGGALGSKQSGILEPIEVCGKFDRRGLGSPKPKIIQNRNINTIANECNIDIDFYHTLMDAILARNPYYDLIFSPAFTECERILLTRLAVQRRLRCETRLSVTGQPQFVIKRYPLPPHFVLAQVLVGNHPLVSKYYEVKPPKRFAIGVGSPCMDMLLLLLLPAPVSHCWVTKRSRSAGFAERKWCIRQSSVDHGTMYIVATTV</sequence>
<dbReference type="STRING" id="139723.A0A182LYW9"/>
<evidence type="ECO:0000313" key="4">
    <source>
        <dbReference type="EnsemblMetazoa" id="ACUA005296-PA"/>
    </source>
</evidence>
<proteinExistence type="predicted"/>
<dbReference type="GO" id="GO:0003676">
    <property type="term" value="F:nucleic acid binding"/>
    <property type="evidence" value="ECO:0007669"/>
    <property type="project" value="InterPro"/>
</dbReference>
<evidence type="ECO:0000313" key="5">
    <source>
        <dbReference type="Proteomes" id="UP000075883"/>
    </source>
</evidence>
<name>A0A182LYW9_9DIPT</name>
<dbReference type="EnsemblMetazoa" id="ACUA005296-RA">
    <property type="protein sequence ID" value="ACUA005296-PA"/>
    <property type="gene ID" value="ACUA005296"/>
</dbReference>
<evidence type="ECO:0000259" key="2">
    <source>
        <dbReference type="PROSITE" id="PS50174"/>
    </source>
</evidence>
<feature type="region of interest" description="Disordered" evidence="1">
    <location>
        <begin position="1"/>
        <end position="28"/>
    </location>
</feature>
<dbReference type="SMART" id="SM00443">
    <property type="entry name" value="G_patch"/>
    <property type="match status" value="1"/>
</dbReference>
<dbReference type="AlphaFoldDB" id="A0A182LYW9"/>
<dbReference type="InterPro" id="IPR021859">
    <property type="entry name" value="XTBD"/>
</dbReference>
<dbReference type="InterPro" id="IPR039146">
    <property type="entry name" value="GPANK1"/>
</dbReference>
<dbReference type="SUPFAM" id="SSF57716">
    <property type="entry name" value="Glucocorticoid receptor-like (DNA-binding domain)"/>
    <property type="match status" value="1"/>
</dbReference>
<evidence type="ECO:0000256" key="1">
    <source>
        <dbReference type="SAM" id="MobiDB-lite"/>
    </source>
</evidence>
<reference evidence="4" key="2">
    <citation type="submission" date="2020-05" db="UniProtKB">
        <authorList>
            <consortium name="EnsemblMetazoa"/>
        </authorList>
    </citation>
    <scope>IDENTIFICATION</scope>
    <source>
        <strain evidence="4">A-37</strain>
    </source>
</reference>
<evidence type="ECO:0000259" key="3">
    <source>
        <dbReference type="PROSITE" id="PS51827"/>
    </source>
</evidence>
<dbReference type="Proteomes" id="UP000075883">
    <property type="component" value="Unassembled WGS sequence"/>
</dbReference>
<feature type="compositionally biased region" description="Low complexity" evidence="1">
    <location>
        <begin position="7"/>
        <end position="20"/>
    </location>
</feature>
<accession>A0A182LYW9</accession>
<dbReference type="PROSITE" id="PS51827">
    <property type="entry name" value="XTBD"/>
    <property type="match status" value="1"/>
</dbReference>
<protein>
    <recommendedName>
        <fullName evidence="6">G-patch domain-containing protein</fullName>
    </recommendedName>
</protein>
<dbReference type="InterPro" id="IPR000467">
    <property type="entry name" value="G_patch_dom"/>
</dbReference>
<feature type="domain" description="G-patch" evidence="2">
    <location>
        <begin position="522"/>
        <end position="567"/>
    </location>
</feature>
<dbReference type="Pfam" id="PF01585">
    <property type="entry name" value="G-patch"/>
    <property type="match status" value="1"/>
</dbReference>
<organism evidence="4 5">
    <name type="scientific">Anopheles culicifacies</name>
    <dbReference type="NCBI Taxonomy" id="139723"/>
    <lineage>
        <taxon>Eukaryota</taxon>
        <taxon>Metazoa</taxon>
        <taxon>Ecdysozoa</taxon>
        <taxon>Arthropoda</taxon>
        <taxon>Hexapoda</taxon>
        <taxon>Insecta</taxon>
        <taxon>Pterygota</taxon>
        <taxon>Neoptera</taxon>
        <taxon>Endopterygota</taxon>
        <taxon>Diptera</taxon>
        <taxon>Nematocera</taxon>
        <taxon>Culicoidea</taxon>
        <taxon>Culicidae</taxon>
        <taxon>Anophelinae</taxon>
        <taxon>Anopheles</taxon>
        <taxon>culicifacies species complex</taxon>
    </lineage>
</organism>
<keyword evidence="5" id="KW-1185">Reference proteome</keyword>
<dbReference type="PROSITE" id="PS50174">
    <property type="entry name" value="G_PATCH"/>
    <property type="match status" value="1"/>
</dbReference>
<dbReference type="PANTHER" id="PTHR20923:SF1">
    <property type="entry name" value="G PATCH DOMAIN AND ANKYRIN REPEAT-CONTAINING PROTEIN 1"/>
    <property type="match status" value="1"/>
</dbReference>
<dbReference type="VEuPathDB" id="VectorBase:ACUA005296"/>
<feature type="domain" description="XRN2-binding (XTBD)" evidence="3">
    <location>
        <begin position="293"/>
        <end position="378"/>
    </location>
</feature>